<evidence type="ECO:0000256" key="1">
    <source>
        <dbReference type="ARBA" id="ARBA00022737"/>
    </source>
</evidence>
<evidence type="ECO:0000313" key="4">
    <source>
        <dbReference type="RefSeq" id="XP_026756391.3"/>
    </source>
</evidence>
<evidence type="ECO:0000256" key="2">
    <source>
        <dbReference type="SAM" id="MobiDB-lite"/>
    </source>
</evidence>
<feature type="compositionally biased region" description="Pro residues" evidence="2">
    <location>
        <begin position="214"/>
        <end position="225"/>
    </location>
</feature>
<dbReference type="RefSeq" id="XP_026756391.3">
    <property type="nucleotide sequence ID" value="XM_026900590.3"/>
</dbReference>
<dbReference type="KEGG" id="gmw:113516210"/>
<dbReference type="AlphaFoldDB" id="A0A6J1WMZ1"/>
<dbReference type="InterPro" id="IPR011992">
    <property type="entry name" value="EF-hand-dom_pair"/>
</dbReference>
<dbReference type="Proteomes" id="UP001652740">
    <property type="component" value="Unplaced"/>
</dbReference>
<reference evidence="4" key="1">
    <citation type="submission" date="2025-08" db="UniProtKB">
        <authorList>
            <consortium name="RefSeq"/>
        </authorList>
    </citation>
    <scope>IDENTIFICATION</scope>
    <source>
        <tissue evidence="4">Whole larvae</tissue>
    </source>
</reference>
<organism evidence="3 4">
    <name type="scientific">Galleria mellonella</name>
    <name type="common">Greater wax moth</name>
    <dbReference type="NCBI Taxonomy" id="7137"/>
    <lineage>
        <taxon>Eukaryota</taxon>
        <taxon>Metazoa</taxon>
        <taxon>Ecdysozoa</taxon>
        <taxon>Arthropoda</taxon>
        <taxon>Hexapoda</taxon>
        <taxon>Insecta</taxon>
        <taxon>Pterygota</taxon>
        <taxon>Neoptera</taxon>
        <taxon>Endopterygota</taxon>
        <taxon>Lepidoptera</taxon>
        <taxon>Glossata</taxon>
        <taxon>Ditrysia</taxon>
        <taxon>Pyraloidea</taxon>
        <taxon>Pyralidae</taxon>
        <taxon>Galleriinae</taxon>
        <taxon>Galleria</taxon>
    </lineage>
</organism>
<dbReference type="Gene3D" id="1.10.238.10">
    <property type="entry name" value="EF-hand"/>
    <property type="match status" value="1"/>
</dbReference>
<sequence length="234" mass="27143">MAIFDVFNPLQNITPKFIEEQINEIVEWFDANSKPLLVIKDGDPINVITIEQLIDFLKLRKFHRRSFHYPSYAEIMNEAEKLKAGVTRMLTKEQFIYILDKWIVETNLKHELGLAFKIFDTEKRNFLEIDEIRTIVTTYGDIFNEAETLELLRDANVRGDGNVFYEDFIESLFSVAPEMNNIKTEYLYENPDEDPSIPPEPVVEEKPPAQKVLPTPPPSAPPPQPTSSKKEKKK</sequence>
<name>A0A6J1WMZ1_GALME</name>
<dbReference type="GO" id="GO:0016460">
    <property type="term" value="C:myosin II complex"/>
    <property type="evidence" value="ECO:0007669"/>
    <property type="project" value="TreeGrafter"/>
</dbReference>
<dbReference type="GeneID" id="113516210"/>
<dbReference type="PANTHER" id="PTHR23048:SF0">
    <property type="entry name" value="CALMODULIN LIKE 3"/>
    <property type="match status" value="1"/>
</dbReference>
<proteinExistence type="predicted"/>
<evidence type="ECO:0000313" key="3">
    <source>
        <dbReference type="Proteomes" id="UP001652740"/>
    </source>
</evidence>
<accession>A0A6J1WMZ1</accession>
<dbReference type="SUPFAM" id="SSF47473">
    <property type="entry name" value="EF-hand"/>
    <property type="match status" value="1"/>
</dbReference>
<dbReference type="InParanoid" id="A0A6J1WMZ1"/>
<keyword evidence="3" id="KW-1185">Reference proteome</keyword>
<dbReference type="PANTHER" id="PTHR23048">
    <property type="entry name" value="MYOSIN LIGHT CHAIN 1, 3"/>
    <property type="match status" value="1"/>
</dbReference>
<gene>
    <name evidence="4" type="primary">LOC113516210</name>
</gene>
<feature type="region of interest" description="Disordered" evidence="2">
    <location>
        <begin position="188"/>
        <end position="234"/>
    </location>
</feature>
<protein>
    <submittedName>
        <fullName evidence="4">Uncharacterized protein LOC113516210</fullName>
    </submittedName>
</protein>
<keyword evidence="1" id="KW-0677">Repeat</keyword>
<dbReference type="InterPro" id="IPR050230">
    <property type="entry name" value="CALM/Myosin/TropC-like"/>
</dbReference>